<gene>
    <name evidence="3" type="ORF">EJB05_03433</name>
</gene>
<organism evidence="3 4">
    <name type="scientific">Eragrostis curvula</name>
    <name type="common">weeping love grass</name>
    <dbReference type="NCBI Taxonomy" id="38414"/>
    <lineage>
        <taxon>Eukaryota</taxon>
        <taxon>Viridiplantae</taxon>
        <taxon>Streptophyta</taxon>
        <taxon>Embryophyta</taxon>
        <taxon>Tracheophyta</taxon>
        <taxon>Spermatophyta</taxon>
        <taxon>Magnoliopsida</taxon>
        <taxon>Liliopsida</taxon>
        <taxon>Poales</taxon>
        <taxon>Poaceae</taxon>
        <taxon>PACMAD clade</taxon>
        <taxon>Chloridoideae</taxon>
        <taxon>Eragrostideae</taxon>
        <taxon>Eragrostidinae</taxon>
        <taxon>Eragrostis</taxon>
    </lineage>
</organism>
<dbReference type="PANTHER" id="PTHR44137">
    <property type="entry name" value="BNAC03G44070D PROTEIN"/>
    <property type="match status" value="1"/>
</dbReference>
<comment type="caution">
    <text evidence="3">The sequence shown here is derived from an EMBL/GenBank/DDBJ whole genome shotgun (WGS) entry which is preliminary data.</text>
</comment>
<accession>A0A5J9W6Q0</accession>
<dbReference type="Pfam" id="PF00226">
    <property type="entry name" value="DnaJ"/>
    <property type="match status" value="1"/>
</dbReference>
<evidence type="ECO:0000259" key="2">
    <source>
        <dbReference type="PROSITE" id="PS50076"/>
    </source>
</evidence>
<feature type="compositionally biased region" description="Low complexity" evidence="1">
    <location>
        <begin position="128"/>
        <end position="141"/>
    </location>
</feature>
<dbReference type="SUPFAM" id="SSF46565">
    <property type="entry name" value="Chaperone J-domain"/>
    <property type="match status" value="1"/>
</dbReference>
<reference evidence="3 4" key="1">
    <citation type="journal article" date="2019" name="Sci. Rep.">
        <title>A high-quality genome of Eragrostis curvula grass provides insights into Poaceae evolution and supports new strategies to enhance forage quality.</title>
        <authorList>
            <person name="Carballo J."/>
            <person name="Santos B.A.C.M."/>
            <person name="Zappacosta D."/>
            <person name="Garbus I."/>
            <person name="Selva J.P."/>
            <person name="Gallo C.A."/>
            <person name="Diaz A."/>
            <person name="Albertini E."/>
            <person name="Caccamo M."/>
            <person name="Echenique V."/>
        </authorList>
    </citation>
    <scope>NUCLEOTIDE SEQUENCE [LARGE SCALE GENOMIC DNA]</scope>
    <source>
        <strain evidence="4">cv. Victoria</strain>
        <tissue evidence="3">Leaf</tissue>
    </source>
</reference>
<dbReference type="Proteomes" id="UP000324897">
    <property type="component" value="Chromosome 5"/>
</dbReference>
<feature type="domain" description="J" evidence="2">
    <location>
        <begin position="64"/>
        <end position="133"/>
    </location>
</feature>
<keyword evidence="4" id="KW-1185">Reference proteome</keyword>
<dbReference type="SMART" id="SM00271">
    <property type="entry name" value="DnaJ"/>
    <property type="match status" value="1"/>
</dbReference>
<dbReference type="Gramene" id="TVU44009">
    <property type="protein sequence ID" value="TVU44009"/>
    <property type="gene ID" value="EJB05_03433"/>
</dbReference>
<dbReference type="InterPro" id="IPR036869">
    <property type="entry name" value="J_dom_sf"/>
</dbReference>
<dbReference type="Gene3D" id="1.10.287.110">
    <property type="entry name" value="DnaJ domain"/>
    <property type="match status" value="1"/>
</dbReference>
<dbReference type="InterPro" id="IPR001623">
    <property type="entry name" value="DnaJ_domain"/>
</dbReference>
<evidence type="ECO:0000313" key="3">
    <source>
        <dbReference type="EMBL" id="TVU44009.1"/>
    </source>
</evidence>
<evidence type="ECO:0000313" key="4">
    <source>
        <dbReference type="Proteomes" id="UP000324897"/>
    </source>
</evidence>
<dbReference type="AlphaFoldDB" id="A0A5J9W6Q0"/>
<name>A0A5J9W6Q0_9POAL</name>
<dbReference type="CDD" id="cd06257">
    <property type="entry name" value="DnaJ"/>
    <property type="match status" value="1"/>
</dbReference>
<dbReference type="PANTHER" id="PTHR44137:SF16">
    <property type="entry name" value="OS03G0837400 PROTEIN"/>
    <property type="match status" value="1"/>
</dbReference>
<dbReference type="PROSITE" id="PS50076">
    <property type="entry name" value="DNAJ_2"/>
    <property type="match status" value="1"/>
</dbReference>
<proteinExistence type="predicted"/>
<dbReference type="EMBL" id="RWGY01000004">
    <property type="protein sequence ID" value="TVU44009.1"/>
    <property type="molecule type" value="Genomic_DNA"/>
</dbReference>
<sequence>MAERDRKQAEKACQRAEELFRAGNISGAHRQASKAQRLCPSLPGVANALAAYEIVSAAATAANSWRAVLGIRPGAAATPDVVKKQFRRLSLLVHPDKNRSCAAAEDAFKLLRQAFDDALLAAPSSGSADDTTGPCAAAAAARDGEAAARPAAARDDEPPRPPRATTPDEEPEPPWWTVPPRPWRVVRIVVYCPSCKNEFPGRVGPFEEKKGMRCARCPAWLRSPWQKKPPGKKEPPATEGRSVFPCLAQCPRCEAQFTSKVCVGRWFLRCTACSKRTMFDVQGPGMAASTA</sequence>
<dbReference type="GO" id="GO:0005783">
    <property type="term" value="C:endoplasmic reticulum"/>
    <property type="evidence" value="ECO:0007669"/>
    <property type="project" value="UniProtKB-ARBA"/>
</dbReference>
<dbReference type="OrthoDB" id="10250354at2759"/>
<feature type="region of interest" description="Disordered" evidence="1">
    <location>
        <begin position="123"/>
        <end position="178"/>
    </location>
</feature>
<feature type="non-terminal residue" evidence="3">
    <location>
        <position position="1"/>
    </location>
</feature>
<evidence type="ECO:0000256" key="1">
    <source>
        <dbReference type="SAM" id="MobiDB-lite"/>
    </source>
</evidence>
<feature type="compositionally biased region" description="Basic and acidic residues" evidence="1">
    <location>
        <begin position="142"/>
        <end position="160"/>
    </location>
</feature>
<protein>
    <recommendedName>
        <fullName evidence="2">J domain-containing protein</fullName>
    </recommendedName>
</protein>